<accession>A0ABM1MK19</accession>
<keyword evidence="2" id="KW-1185">Reference proteome</keyword>
<proteinExistence type="predicted"/>
<evidence type="ECO:0000313" key="3">
    <source>
        <dbReference type="RefSeq" id="XP_017774919.1"/>
    </source>
</evidence>
<dbReference type="RefSeq" id="XP_017774919.1">
    <property type="nucleotide sequence ID" value="XM_017919430.1"/>
</dbReference>
<feature type="chain" id="PRO_5045468584" evidence="1">
    <location>
        <begin position="22"/>
        <end position="209"/>
    </location>
</feature>
<gene>
    <name evidence="3" type="primary">LOC108561480</name>
</gene>
<evidence type="ECO:0000313" key="2">
    <source>
        <dbReference type="Proteomes" id="UP000695000"/>
    </source>
</evidence>
<keyword evidence="1" id="KW-0732">Signal</keyword>
<protein>
    <submittedName>
        <fullName evidence="3">Uncharacterized protein LOC108561480</fullName>
    </submittedName>
</protein>
<dbReference type="PANTHER" id="PTHR21398">
    <property type="entry name" value="AGAP007094-PA"/>
    <property type="match status" value="1"/>
</dbReference>
<sequence>MKLTCVLLLLSLVLFAQSSKAGDSQILLRNKRHLIYPLRALWKLIIGLAIPVKLGKKQSLGIGWNLQFQYGLPTKSSEVIKSYPPIISKEAKRSVDEDVPSQRELLYVAIESMLDRDGVNGRDCVLRTICDNAMSPLHHEANGLYGELLHIALTPNYSRDGQAEHGAEAIDEIYLDAQRAGNYGVDCISLYPGCPSGHGIMDSTSILDY</sequence>
<dbReference type="Pfam" id="PF07841">
    <property type="entry name" value="DM4_12"/>
    <property type="match status" value="1"/>
</dbReference>
<reference evidence="3" key="1">
    <citation type="submission" date="2025-08" db="UniProtKB">
        <authorList>
            <consortium name="RefSeq"/>
        </authorList>
    </citation>
    <scope>IDENTIFICATION</scope>
    <source>
        <tissue evidence="3">Whole Larva</tissue>
    </source>
</reference>
<dbReference type="GeneID" id="108561480"/>
<evidence type="ECO:0000256" key="1">
    <source>
        <dbReference type="SAM" id="SignalP"/>
    </source>
</evidence>
<dbReference type="InterPro" id="IPR006631">
    <property type="entry name" value="DM4_12"/>
</dbReference>
<feature type="signal peptide" evidence="1">
    <location>
        <begin position="1"/>
        <end position="21"/>
    </location>
</feature>
<name>A0ABM1MK19_NICVS</name>
<dbReference type="SMART" id="SM00718">
    <property type="entry name" value="DM4_12"/>
    <property type="match status" value="1"/>
</dbReference>
<dbReference type="Proteomes" id="UP000695000">
    <property type="component" value="Unplaced"/>
</dbReference>
<organism evidence="2 3">
    <name type="scientific">Nicrophorus vespilloides</name>
    <name type="common">Boreal carrion beetle</name>
    <dbReference type="NCBI Taxonomy" id="110193"/>
    <lineage>
        <taxon>Eukaryota</taxon>
        <taxon>Metazoa</taxon>
        <taxon>Ecdysozoa</taxon>
        <taxon>Arthropoda</taxon>
        <taxon>Hexapoda</taxon>
        <taxon>Insecta</taxon>
        <taxon>Pterygota</taxon>
        <taxon>Neoptera</taxon>
        <taxon>Endopterygota</taxon>
        <taxon>Coleoptera</taxon>
        <taxon>Polyphaga</taxon>
        <taxon>Staphyliniformia</taxon>
        <taxon>Silphidae</taxon>
        <taxon>Nicrophorinae</taxon>
        <taxon>Nicrophorus</taxon>
    </lineage>
</organism>
<dbReference type="PANTHER" id="PTHR21398:SF11">
    <property type="entry name" value="HDC15381-RELATED"/>
    <property type="match status" value="1"/>
</dbReference>